<accession>A0AAX6DN02</accession>
<evidence type="ECO:0000256" key="1">
    <source>
        <dbReference type="SAM" id="MobiDB-lite"/>
    </source>
</evidence>
<keyword evidence="3" id="KW-1185">Reference proteome</keyword>
<feature type="region of interest" description="Disordered" evidence="1">
    <location>
        <begin position="133"/>
        <end position="180"/>
    </location>
</feature>
<comment type="caution">
    <text evidence="2">The sequence shown here is derived from an EMBL/GenBank/DDBJ whole genome shotgun (WGS) entry which is preliminary data.</text>
</comment>
<evidence type="ECO:0000313" key="3">
    <source>
        <dbReference type="Proteomes" id="UP001140949"/>
    </source>
</evidence>
<name>A0AAX6DN02_IRIPA</name>
<dbReference type="Proteomes" id="UP001140949">
    <property type="component" value="Unassembled WGS sequence"/>
</dbReference>
<sequence>MKHVEVRLGEDGGSLPRRAAAFARLDDDPGEVVGDEHERVHHPGQVEGLEGPHVRRGDDDNFPWAPDAVLPLLLPLHELEDAVGPLGLGRIRVGPGADADAVAAYDDMAGRMVGAGSGGAIGGYREGEGRLGEGGGCGCGGGEGGGEGGGGVDGGGGGGEEEEEDDAGEAEAEEEAGEAA</sequence>
<protein>
    <submittedName>
        <fullName evidence="2">Glucuronosyltransferase</fullName>
    </submittedName>
</protein>
<feature type="compositionally biased region" description="Acidic residues" evidence="1">
    <location>
        <begin position="159"/>
        <end position="180"/>
    </location>
</feature>
<dbReference type="EMBL" id="JANAVB010043219">
    <property type="protein sequence ID" value="KAJ6793141.1"/>
    <property type="molecule type" value="Genomic_DNA"/>
</dbReference>
<feature type="compositionally biased region" description="Gly residues" evidence="1">
    <location>
        <begin position="133"/>
        <end position="158"/>
    </location>
</feature>
<gene>
    <name evidence="2" type="ORF">M6B38_111195</name>
</gene>
<reference evidence="2" key="1">
    <citation type="journal article" date="2023" name="GigaByte">
        <title>Genome assembly of the bearded iris, Iris pallida Lam.</title>
        <authorList>
            <person name="Bruccoleri R.E."/>
            <person name="Oakeley E.J."/>
            <person name="Faust A.M.E."/>
            <person name="Altorfer M."/>
            <person name="Dessus-Babus S."/>
            <person name="Burckhardt D."/>
            <person name="Oertli M."/>
            <person name="Naumann U."/>
            <person name="Petersen F."/>
            <person name="Wong J."/>
        </authorList>
    </citation>
    <scope>NUCLEOTIDE SEQUENCE</scope>
    <source>
        <strain evidence="2">GSM-AAB239-AS_SAM_17_03QT</strain>
    </source>
</reference>
<dbReference type="AlphaFoldDB" id="A0AAX6DN02"/>
<proteinExistence type="predicted"/>
<reference evidence="2" key="2">
    <citation type="submission" date="2023-04" db="EMBL/GenBank/DDBJ databases">
        <authorList>
            <person name="Bruccoleri R.E."/>
            <person name="Oakeley E.J."/>
            <person name="Faust A.-M."/>
            <person name="Dessus-Babus S."/>
            <person name="Altorfer M."/>
            <person name="Burckhardt D."/>
            <person name="Oertli M."/>
            <person name="Naumann U."/>
            <person name="Petersen F."/>
            <person name="Wong J."/>
        </authorList>
    </citation>
    <scope>NUCLEOTIDE SEQUENCE</scope>
    <source>
        <strain evidence="2">GSM-AAB239-AS_SAM_17_03QT</strain>
        <tissue evidence="2">Leaf</tissue>
    </source>
</reference>
<organism evidence="2 3">
    <name type="scientific">Iris pallida</name>
    <name type="common">Sweet iris</name>
    <dbReference type="NCBI Taxonomy" id="29817"/>
    <lineage>
        <taxon>Eukaryota</taxon>
        <taxon>Viridiplantae</taxon>
        <taxon>Streptophyta</taxon>
        <taxon>Embryophyta</taxon>
        <taxon>Tracheophyta</taxon>
        <taxon>Spermatophyta</taxon>
        <taxon>Magnoliopsida</taxon>
        <taxon>Liliopsida</taxon>
        <taxon>Asparagales</taxon>
        <taxon>Iridaceae</taxon>
        <taxon>Iridoideae</taxon>
        <taxon>Irideae</taxon>
        <taxon>Iris</taxon>
    </lineage>
</organism>
<evidence type="ECO:0000313" key="2">
    <source>
        <dbReference type="EMBL" id="KAJ6793141.1"/>
    </source>
</evidence>